<evidence type="ECO:0000313" key="1">
    <source>
        <dbReference type="EMBL" id="OON15288.1"/>
    </source>
</evidence>
<organism evidence="1 2">
    <name type="scientific">Opisthorchis viverrini</name>
    <name type="common">Southeast Asian liver fluke</name>
    <dbReference type="NCBI Taxonomy" id="6198"/>
    <lineage>
        <taxon>Eukaryota</taxon>
        <taxon>Metazoa</taxon>
        <taxon>Spiralia</taxon>
        <taxon>Lophotrochozoa</taxon>
        <taxon>Platyhelminthes</taxon>
        <taxon>Trematoda</taxon>
        <taxon>Digenea</taxon>
        <taxon>Opisthorchiida</taxon>
        <taxon>Opisthorchiata</taxon>
        <taxon>Opisthorchiidae</taxon>
        <taxon>Opisthorchis</taxon>
    </lineage>
</organism>
<sequence>MGRRQPTLAGRHPEESAAALLQRQGSMQFGFDPRAGQVRAGIRGQAFGVGALEVEDEDVYTNDQLADYDWEIGGAASEDNEDDEEAEMEAARLGRWSKSSGARKSNVTPKVVRQKTFDGWTAPSNKSAVYTSTAIGGTVFDHRCFVRGLAVHSLRPFTLVYLSRCGQLNSSILRPKCHKFSPFRFSIANMGAALINSSLISSCSDLDCCMEPFESFSESL</sequence>
<dbReference type="Proteomes" id="UP000243686">
    <property type="component" value="Unassembled WGS sequence"/>
</dbReference>
<gene>
    <name evidence="1" type="ORF">X801_08912</name>
</gene>
<keyword evidence="2" id="KW-1185">Reference proteome</keyword>
<dbReference type="AlphaFoldDB" id="A0A1S8WLF6"/>
<evidence type="ECO:0000313" key="2">
    <source>
        <dbReference type="Proteomes" id="UP000243686"/>
    </source>
</evidence>
<proteinExistence type="predicted"/>
<reference evidence="1 2" key="1">
    <citation type="submission" date="2015-03" db="EMBL/GenBank/DDBJ databases">
        <title>Draft genome of the nematode, Opisthorchis viverrini.</title>
        <authorList>
            <person name="Mitreva M."/>
        </authorList>
    </citation>
    <scope>NUCLEOTIDE SEQUENCE [LARGE SCALE GENOMIC DNA]</scope>
    <source>
        <strain evidence="1">Khon Kaen</strain>
    </source>
</reference>
<name>A0A1S8WLF6_OPIVI</name>
<accession>A0A1S8WLF6</accession>
<protein>
    <submittedName>
        <fullName evidence="1">Uncharacterized protein</fullName>
    </submittedName>
</protein>
<dbReference type="EMBL" id="KV906038">
    <property type="protein sequence ID" value="OON15288.1"/>
    <property type="molecule type" value="Genomic_DNA"/>
</dbReference>